<dbReference type="PANTHER" id="PTHR30386">
    <property type="entry name" value="MEMBRANE FUSION SUBUNIT OF EMRAB-TOLC MULTIDRUG EFFLUX PUMP"/>
    <property type="match status" value="1"/>
</dbReference>
<evidence type="ECO:0000256" key="7">
    <source>
        <dbReference type="ARBA" id="ARBA00022989"/>
    </source>
</evidence>
<gene>
    <name evidence="13" type="ORF">FDV58_17585</name>
</gene>
<accession>A0A4U6S776</accession>
<evidence type="ECO:0000256" key="1">
    <source>
        <dbReference type="ARBA" id="ARBA00004377"/>
    </source>
</evidence>
<keyword evidence="5 9" id="KW-0997">Cell inner membrane</keyword>
<organism evidence="13 14">
    <name type="scientific">Bradyrhizobium elkanii</name>
    <dbReference type="NCBI Taxonomy" id="29448"/>
    <lineage>
        <taxon>Bacteria</taxon>
        <taxon>Pseudomonadati</taxon>
        <taxon>Pseudomonadota</taxon>
        <taxon>Alphaproteobacteria</taxon>
        <taxon>Hyphomicrobiales</taxon>
        <taxon>Nitrobacteraceae</taxon>
        <taxon>Bradyrhizobium</taxon>
    </lineage>
</organism>
<keyword evidence="7 9" id="KW-1133">Transmembrane helix</keyword>
<keyword evidence="4 9" id="KW-1003">Cell membrane</keyword>
<dbReference type="InterPro" id="IPR058982">
    <property type="entry name" value="Beta-barrel_AprE"/>
</dbReference>
<feature type="domain" description="AprE-like long alpha-helical hairpin" evidence="11">
    <location>
        <begin position="109"/>
        <end position="295"/>
    </location>
</feature>
<evidence type="ECO:0000256" key="6">
    <source>
        <dbReference type="ARBA" id="ARBA00022692"/>
    </source>
</evidence>
<dbReference type="Pfam" id="PF25994">
    <property type="entry name" value="HH_AprE"/>
    <property type="match status" value="1"/>
</dbReference>
<dbReference type="InterPro" id="IPR050739">
    <property type="entry name" value="MFP"/>
</dbReference>
<keyword evidence="8 9" id="KW-0472">Membrane</keyword>
<dbReference type="InterPro" id="IPR058781">
    <property type="entry name" value="HH_AprE-like"/>
</dbReference>
<dbReference type="PANTHER" id="PTHR30386:SF17">
    <property type="entry name" value="ALKALINE PROTEASE SECRETION PROTEIN APRE"/>
    <property type="match status" value="1"/>
</dbReference>
<evidence type="ECO:0000256" key="10">
    <source>
        <dbReference type="SAM" id="Coils"/>
    </source>
</evidence>
<feature type="coiled-coil region" evidence="10">
    <location>
        <begin position="243"/>
        <end position="270"/>
    </location>
</feature>
<dbReference type="Gene3D" id="2.40.50.100">
    <property type="match status" value="1"/>
</dbReference>
<dbReference type="GO" id="GO:0005886">
    <property type="term" value="C:plasma membrane"/>
    <property type="evidence" value="ECO:0007669"/>
    <property type="project" value="UniProtKB-SubCell"/>
</dbReference>
<evidence type="ECO:0000256" key="2">
    <source>
        <dbReference type="ARBA" id="ARBA00009477"/>
    </source>
</evidence>
<feature type="transmembrane region" description="Helical" evidence="9">
    <location>
        <begin position="33"/>
        <end position="53"/>
    </location>
</feature>
<evidence type="ECO:0000259" key="11">
    <source>
        <dbReference type="Pfam" id="PF25994"/>
    </source>
</evidence>
<evidence type="ECO:0000256" key="9">
    <source>
        <dbReference type="RuleBase" id="RU365093"/>
    </source>
</evidence>
<proteinExistence type="inferred from homology"/>
<keyword evidence="10" id="KW-0175">Coiled coil</keyword>
<feature type="domain" description="AprE-like beta-barrel" evidence="12">
    <location>
        <begin position="341"/>
        <end position="429"/>
    </location>
</feature>
<keyword evidence="6 9" id="KW-0812">Transmembrane</keyword>
<dbReference type="Proteomes" id="UP000305095">
    <property type="component" value="Unassembled WGS sequence"/>
</dbReference>
<dbReference type="Pfam" id="PF26002">
    <property type="entry name" value="Beta-barrel_AprE"/>
    <property type="match status" value="1"/>
</dbReference>
<dbReference type="PRINTS" id="PR01490">
    <property type="entry name" value="RTXTOXIND"/>
</dbReference>
<evidence type="ECO:0000313" key="13">
    <source>
        <dbReference type="EMBL" id="TKV80546.1"/>
    </source>
</evidence>
<keyword evidence="3 9" id="KW-0813">Transport</keyword>
<dbReference type="EMBL" id="SZZP01000009">
    <property type="protein sequence ID" value="TKV80546.1"/>
    <property type="molecule type" value="Genomic_DNA"/>
</dbReference>
<dbReference type="Gene3D" id="1.10.287.1490">
    <property type="match status" value="1"/>
</dbReference>
<sequence>MAILDVNVQGAPAAPAAPRKHADHAPSDSIRGVALVGWLIIAVFFGGIGTWAVTAPLNGAVVGNAVVKVDGNRKSVQHLDGGIVKELRVKEGDKVNVGDTLIVLDETQARAEYDVLSQQYLVLRATEVRLLTELDHGSTLSMPDDLNARSGDPYLKSVWNGQVSQFESRRSALEGQRSVIREKINQLGSQITGAEAQVKSFTDQITSVRAEAKDIAPLVARGLIARPRILQLERTAFGLEGQIADANASIAKARQAIAEQDQQIAQLDNDRMTDVTRDLRDTQAKILEVIPKTMNAKAVLGRMEIRAPYAGRVVGLSVFSVGGVIQRGDKILDIVPDQDLLTIEAQIAVEDISDVRPNMRAEVHLTAYKQRIVPIIHGDVTQVSADRLTDPKSNNPYYVAFVRIDESELASMPNIHLYPGMPATVMIPTVQRTAFEYIVGPLIMSFNHSFRQK</sequence>
<name>A0A4U6S776_BRAEL</name>
<dbReference type="InterPro" id="IPR010129">
    <property type="entry name" value="T1SS_HlyD"/>
</dbReference>
<evidence type="ECO:0000256" key="8">
    <source>
        <dbReference type="ARBA" id="ARBA00023136"/>
    </source>
</evidence>
<comment type="subcellular location">
    <subcellularLocation>
        <location evidence="1 9">Cell inner membrane</location>
        <topology evidence="1 9">Single-pass membrane protein</topology>
    </subcellularLocation>
</comment>
<dbReference type="Gene3D" id="2.40.30.170">
    <property type="match status" value="1"/>
</dbReference>
<evidence type="ECO:0000256" key="5">
    <source>
        <dbReference type="ARBA" id="ARBA00022519"/>
    </source>
</evidence>
<comment type="caution">
    <text evidence="13">The sequence shown here is derived from an EMBL/GenBank/DDBJ whole genome shotgun (WGS) entry which is preliminary data.</text>
</comment>
<dbReference type="AlphaFoldDB" id="A0A4U6S776"/>
<evidence type="ECO:0000313" key="14">
    <source>
        <dbReference type="Proteomes" id="UP000305095"/>
    </source>
</evidence>
<evidence type="ECO:0000256" key="4">
    <source>
        <dbReference type="ARBA" id="ARBA00022475"/>
    </source>
</evidence>
<dbReference type="GO" id="GO:0015031">
    <property type="term" value="P:protein transport"/>
    <property type="evidence" value="ECO:0007669"/>
    <property type="project" value="InterPro"/>
</dbReference>
<dbReference type="RefSeq" id="WP_137479315.1">
    <property type="nucleotide sequence ID" value="NZ_SZZP01000009.1"/>
</dbReference>
<dbReference type="NCBIfam" id="TIGR01843">
    <property type="entry name" value="type_I_hlyD"/>
    <property type="match status" value="1"/>
</dbReference>
<comment type="similarity">
    <text evidence="2 9">Belongs to the membrane fusion protein (MFP) (TC 8.A.1) family.</text>
</comment>
<evidence type="ECO:0000259" key="12">
    <source>
        <dbReference type="Pfam" id="PF26002"/>
    </source>
</evidence>
<protein>
    <recommendedName>
        <fullName evidence="9">Membrane fusion protein (MFP) family protein</fullName>
    </recommendedName>
</protein>
<reference evidence="13 14" key="1">
    <citation type="submission" date="2019-05" db="EMBL/GenBank/DDBJ databases">
        <title>Draft Genome of Bradyrhizobium elkanii strain SEMIA 938, Used in Commercial Inoculants for Lupinus spp. in Brazil.</title>
        <authorList>
            <person name="Hungria M."/>
            <person name="Delamuta J.R.M."/>
            <person name="Ribeiro R.A."/>
            <person name="Nogueira M.A."/>
        </authorList>
    </citation>
    <scope>NUCLEOTIDE SEQUENCE [LARGE SCALE GENOMIC DNA]</scope>
    <source>
        <strain evidence="13 14">Semia 938</strain>
    </source>
</reference>
<evidence type="ECO:0000256" key="3">
    <source>
        <dbReference type="ARBA" id="ARBA00022448"/>
    </source>
</evidence>